<dbReference type="Proteomes" id="UP000789390">
    <property type="component" value="Unassembled WGS sequence"/>
</dbReference>
<keyword evidence="5" id="KW-1185">Reference proteome</keyword>
<dbReference type="InterPro" id="IPR036663">
    <property type="entry name" value="Fumarylacetoacetase_C_sf"/>
</dbReference>
<feature type="domain" description="Fumarylacetoacetase-like C-terminal" evidence="3">
    <location>
        <begin position="351"/>
        <end position="559"/>
    </location>
</feature>
<evidence type="ECO:0000259" key="3">
    <source>
        <dbReference type="Pfam" id="PF01557"/>
    </source>
</evidence>
<feature type="domain" description="Fumarylacetoacetase-like C-terminal" evidence="3">
    <location>
        <begin position="637"/>
        <end position="830"/>
    </location>
</feature>
<dbReference type="OrthoDB" id="411064at2759"/>
<dbReference type="AlphaFoldDB" id="A0A8J2S1X1"/>
<dbReference type="InterPro" id="IPR011234">
    <property type="entry name" value="Fumarylacetoacetase-like_C"/>
</dbReference>
<reference evidence="4" key="1">
    <citation type="submission" date="2021-11" db="EMBL/GenBank/DDBJ databases">
        <authorList>
            <person name="Schell T."/>
        </authorList>
    </citation>
    <scope>NUCLEOTIDE SEQUENCE</scope>
    <source>
        <strain evidence="4">M5</strain>
    </source>
</reference>
<name>A0A8J2S1X1_9CRUS</name>
<protein>
    <recommendedName>
        <fullName evidence="3">Fumarylacetoacetase-like C-terminal domain-containing protein</fullName>
    </recommendedName>
</protein>
<evidence type="ECO:0000313" key="4">
    <source>
        <dbReference type="EMBL" id="CAH0113121.1"/>
    </source>
</evidence>
<dbReference type="SUPFAM" id="SSF56529">
    <property type="entry name" value="FAH"/>
    <property type="match status" value="3"/>
</dbReference>
<sequence>MRFVQFRRLDESSQETIRVGIQNSDNGSVLDLTNALEQPINLVNALAKLGSQGVIDAAATASLDMQNRKELDQSKYQLLAPITSPDKVACIGMNYKDHCEEQGAPIPLEPLVFCKFPSCIIGPFDSIPYPTDISTELDWEAELAVVIGKKGKNIQASLAKDYIFGFTVAHDVTARDWQLKKNGGQWLLGKAMDGFCPIGPCIVTADEIIDPHKLAISCRVNGEVKQSSSTSQIIHGVYDCVAWLSKFCTLLPGDIILTGTPPGVGVFAKPPQFLKFRLLNDLTKVIRIGLQKPNGKIMDLSKALPSSRSLIDALTKLGSKGLVDRATQYVSSEERENGQCEIMAPITSPSKVACVGLNYRDHCEETGKPVPLEPIFFSKFPSCVIGPFDGIPYPTGLTKELDWEAELAVVIGKRCKNIDPEEAKSHIFGFTVAHDVTARDWQFNKNGGQWILGKAMDGFCPIGPCIVTADEIPDPHKLAISCRVNGELKQNSSTSQLVHGVYDCVSWLSKFCTLLPGDIILTGTPPGVGAFAKPPLFLKKGDVVECEVEKIGIIRNQIVSAKTNRSKALNHARLVKMRFVQFKLLKDKITRIGLQKKSGGIVDLSDALPNCHSMVEALIKLGGNGLIKIAQTKDTCKELGFAPPEEPLVFSKFSSSITGPFDKIIHPDISKEVFWEAELAVVIGKNAKNIEASEAKDYVFGYTVANDLTALDWHKKNGGQWLLGKTMDGFCPIGPNILTADKVPNPHNLAISCSVNGQIKQTSNTNQLIHGVYDCISFLSKFCTLLPGDIVLTGTPPGSGGFAKPPQFLKEGDVVECEIENLGKIRNQIV</sequence>
<dbReference type="InterPro" id="IPR051121">
    <property type="entry name" value="FAH"/>
</dbReference>
<comment type="similarity">
    <text evidence="1">Belongs to the FAH family.</text>
</comment>
<dbReference type="FunFam" id="3.90.850.10:FF:000002">
    <property type="entry name" value="2-hydroxyhepta-2,4-diene-1,7-dioate isomerase"/>
    <property type="match status" value="3"/>
</dbReference>
<organism evidence="4 5">
    <name type="scientific">Daphnia galeata</name>
    <dbReference type="NCBI Taxonomy" id="27404"/>
    <lineage>
        <taxon>Eukaryota</taxon>
        <taxon>Metazoa</taxon>
        <taxon>Ecdysozoa</taxon>
        <taxon>Arthropoda</taxon>
        <taxon>Crustacea</taxon>
        <taxon>Branchiopoda</taxon>
        <taxon>Diplostraca</taxon>
        <taxon>Cladocera</taxon>
        <taxon>Anomopoda</taxon>
        <taxon>Daphniidae</taxon>
        <taxon>Daphnia</taxon>
    </lineage>
</organism>
<accession>A0A8J2S1X1</accession>
<dbReference type="PANTHER" id="PTHR42796">
    <property type="entry name" value="FUMARYLACETOACETATE HYDROLASE DOMAIN-CONTAINING PROTEIN 2A-RELATED"/>
    <property type="match status" value="1"/>
</dbReference>
<keyword evidence="2" id="KW-0479">Metal-binding</keyword>
<dbReference type="Gene3D" id="3.90.850.10">
    <property type="entry name" value="Fumarylacetoacetase-like, C-terminal domain"/>
    <property type="match status" value="3"/>
</dbReference>
<dbReference type="GO" id="GO:0050163">
    <property type="term" value="F:oxaloacetate tautomerase activity"/>
    <property type="evidence" value="ECO:0007669"/>
    <property type="project" value="UniProtKB-ARBA"/>
</dbReference>
<proteinExistence type="inferred from homology"/>
<evidence type="ECO:0000313" key="5">
    <source>
        <dbReference type="Proteomes" id="UP000789390"/>
    </source>
</evidence>
<feature type="domain" description="Fumarylacetoacetase-like C-terminal" evidence="3">
    <location>
        <begin position="87"/>
        <end position="275"/>
    </location>
</feature>
<dbReference type="GO" id="GO:0046872">
    <property type="term" value="F:metal ion binding"/>
    <property type="evidence" value="ECO:0007669"/>
    <property type="project" value="UniProtKB-KW"/>
</dbReference>
<dbReference type="Pfam" id="PF01557">
    <property type="entry name" value="FAA_hydrolase"/>
    <property type="match status" value="3"/>
</dbReference>
<evidence type="ECO:0000256" key="2">
    <source>
        <dbReference type="ARBA" id="ARBA00022723"/>
    </source>
</evidence>
<dbReference type="GO" id="GO:0006107">
    <property type="term" value="P:oxaloacetate metabolic process"/>
    <property type="evidence" value="ECO:0007669"/>
    <property type="project" value="UniProtKB-ARBA"/>
</dbReference>
<gene>
    <name evidence="4" type="ORF">DGAL_LOCUS16923</name>
</gene>
<comment type="caution">
    <text evidence="4">The sequence shown here is derived from an EMBL/GenBank/DDBJ whole genome shotgun (WGS) entry which is preliminary data.</text>
</comment>
<dbReference type="PANTHER" id="PTHR42796:SF4">
    <property type="entry name" value="FUMARYLACETOACETATE HYDROLASE DOMAIN-CONTAINING PROTEIN 2A"/>
    <property type="match status" value="1"/>
</dbReference>
<evidence type="ECO:0000256" key="1">
    <source>
        <dbReference type="ARBA" id="ARBA00010211"/>
    </source>
</evidence>
<dbReference type="EMBL" id="CAKKLH010000336">
    <property type="protein sequence ID" value="CAH0113121.1"/>
    <property type="molecule type" value="Genomic_DNA"/>
</dbReference>